<dbReference type="InterPro" id="IPR013815">
    <property type="entry name" value="ATP_grasp_subdomain_1"/>
</dbReference>
<dbReference type="GO" id="GO:0005524">
    <property type="term" value="F:ATP binding"/>
    <property type="evidence" value="ECO:0007669"/>
    <property type="project" value="InterPro"/>
</dbReference>
<keyword evidence="1" id="KW-0472">Membrane</keyword>
<proteinExistence type="predicted"/>
<keyword evidence="3" id="KW-1185">Reference proteome</keyword>
<dbReference type="PATRIC" id="fig|1622118.3.peg.2665"/>
<evidence type="ECO:0000313" key="3">
    <source>
        <dbReference type="Proteomes" id="UP000059672"/>
    </source>
</evidence>
<dbReference type="RefSeq" id="WP_068211232.1">
    <property type="nucleotide sequence ID" value="NZ_CP013355.1"/>
</dbReference>
<dbReference type="SUPFAM" id="SSF56059">
    <property type="entry name" value="Glutathione synthetase ATP-binding domain-like"/>
    <property type="match status" value="1"/>
</dbReference>
<dbReference type="EMBL" id="CP013355">
    <property type="protein sequence ID" value="AMC12121.1"/>
    <property type="molecule type" value="Genomic_DNA"/>
</dbReference>
<reference evidence="2 3" key="2">
    <citation type="journal article" date="2016" name="Int. J. Syst. Evol. Microbiol.">
        <title>Lutibacter profundi sp. nov., isolated from a deep-sea hydrothermal system on the Arctic Mid-Ocean Ridge and emended description of the genus Lutibacter.</title>
        <authorList>
            <person name="Le Moine Bauer S."/>
            <person name="Roalkvam I."/>
            <person name="Steen I.H."/>
            <person name="Dahle H."/>
        </authorList>
    </citation>
    <scope>NUCLEOTIDE SEQUENCE [LARGE SCALE GENOMIC DNA]</scope>
    <source>
        <strain evidence="2 3">LP1</strain>
    </source>
</reference>
<evidence type="ECO:0008006" key="4">
    <source>
        <dbReference type="Google" id="ProtNLM"/>
    </source>
</evidence>
<dbReference type="OrthoDB" id="9775266at2"/>
<organism evidence="2 3">
    <name type="scientific">Lutibacter profundi</name>
    <dbReference type="NCBI Taxonomy" id="1622118"/>
    <lineage>
        <taxon>Bacteria</taxon>
        <taxon>Pseudomonadati</taxon>
        <taxon>Bacteroidota</taxon>
        <taxon>Flavobacteriia</taxon>
        <taxon>Flavobacteriales</taxon>
        <taxon>Flavobacteriaceae</taxon>
        <taxon>Lutibacter</taxon>
    </lineage>
</organism>
<gene>
    <name evidence="2" type="ORF">Lupro_12995</name>
</gene>
<dbReference type="STRING" id="1622118.Lupro_12995"/>
<dbReference type="AlphaFoldDB" id="A0A0X8G8N7"/>
<feature type="transmembrane region" description="Helical" evidence="1">
    <location>
        <begin position="14"/>
        <end position="32"/>
    </location>
</feature>
<dbReference type="Proteomes" id="UP000059672">
    <property type="component" value="Chromosome"/>
</dbReference>
<keyword evidence="1" id="KW-1133">Transmembrane helix</keyword>
<protein>
    <recommendedName>
        <fullName evidence="4">ATP-grasp domain-containing protein</fullName>
    </recommendedName>
</protein>
<keyword evidence="1" id="KW-0812">Transmembrane</keyword>
<accession>A0A0X8G8N7</accession>
<reference evidence="3" key="1">
    <citation type="submission" date="2015-12" db="EMBL/GenBank/DDBJ databases">
        <title>Complete genome sequence of Lutibacter profundus strain LP1.</title>
        <authorList>
            <person name="Wissuwa J."/>
            <person name="Le Moine Bauer S."/>
            <person name="Stokke R."/>
            <person name="Dahle H."/>
            <person name="Steen I.H."/>
        </authorList>
    </citation>
    <scope>NUCLEOTIDE SEQUENCE [LARGE SCALE GENOMIC DNA]</scope>
    <source>
        <strain evidence="3">LP1</strain>
    </source>
</reference>
<dbReference type="KEGG" id="lut:Lupro_12995"/>
<evidence type="ECO:0000313" key="2">
    <source>
        <dbReference type="EMBL" id="AMC12121.1"/>
    </source>
</evidence>
<evidence type="ECO:0000256" key="1">
    <source>
        <dbReference type="SAM" id="Phobius"/>
    </source>
</evidence>
<dbReference type="Gene3D" id="3.30.1490.20">
    <property type="entry name" value="ATP-grasp fold, A domain"/>
    <property type="match status" value="1"/>
</dbReference>
<name>A0A0X8G8N7_9FLAO</name>
<sequence length="350" mass="40501">MFFSLKKITNWEYWPSYMFYIPVVPYALYLAIKSRSFGFFSAVNPAIEGSGNGLESKYDTVLLVPEKYSPKTILVKKGMKIDAILSNISSQKITFPLIIKPDIGFRGLLVKKINSEEELSQYLHKYNAINLIVQELINLKKECGIFYYRIPGEKKGTITSITLKKYLTVNGDGKSTLLELIKNDKRAKIYSKLITELNNDKLHEIPSENEEIILNIIGNHSKGTQFINGNHLISKELTAVLDKLNKNIKGWYYGRVDIKYHNFDELLRGENFKIIEINGIISEPTHIYDPNKGNYLDALKTIKNHWEIIYKIGVLNKKLNKANFTNLNYFIKLYFSYKKYLKKIKKLNTT</sequence>